<dbReference type="RefSeq" id="WP_344695056.1">
    <property type="nucleotide sequence ID" value="NZ_BAABBR010000001.1"/>
</dbReference>
<gene>
    <name evidence="1" type="ORF">GCM10022281_01610</name>
</gene>
<name>A0ABP7TI25_9SPHN</name>
<reference evidence="2" key="1">
    <citation type="journal article" date="2019" name="Int. J. Syst. Evol. Microbiol.">
        <title>The Global Catalogue of Microorganisms (GCM) 10K type strain sequencing project: providing services to taxonomists for standard genome sequencing and annotation.</title>
        <authorList>
            <consortium name="The Broad Institute Genomics Platform"/>
            <consortium name="The Broad Institute Genome Sequencing Center for Infectious Disease"/>
            <person name="Wu L."/>
            <person name="Ma J."/>
        </authorList>
    </citation>
    <scope>NUCLEOTIDE SEQUENCE [LARGE SCALE GENOMIC DNA]</scope>
    <source>
        <strain evidence="2">JCM 17564</strain>
    </source>
</reference>
<dbReference type="Proteomes" id="UP001424459">
    <property type="component" value="Unassembled WGS sequence"/>
</dbReference>
<organism evidence="1 2">
    <name type="scientific">Sphingomonas rosea</name>
    <dbReference type="NCBI Taxonomy" id="335605"/>
    <lineage>
        <taxon>Bacteria</taxon>
        <taxon>Pseudomonadati</taxon>
        <taxon>Pseudomonadota</taxon>
        <taxon>Alphaproteobacteria</taxon>
        <taxon>Sphingomonadales</taxon>
        <taxon>Sphingomonadaceae</taxon>
        <taxon>Sphingomonas</taxon>
    </lineage>
</organism>
<keyword evidence="2" id="KW-1185">Reference proteome</keyword>
<proteinExistence type="predicted"/>
<dbReference type="EMBL" id="BAABBR010000001">
    <property type="protein sequence ID" value="GAA4026668.1"/>
    <property type="molecule type" value="Genomic_DNA"/>
</dbReference>
<evidence type="ECO:0000313" key="1">
    <source>
        <dbReference type="EMBL" id="GAA4026668.1"/>
    </source>
</evidence>
<protein>
    <submittedName>
        <fullName evidence="1">Uncharacterized protein</fullName>
    </submittedName>
</protein>
<comment type="caution">
    <text evidence="1">The sequence shown here is derived from an EMBL/GenBank/DDBJ whole genome shotgun (WGS) entry which is preliminary data.</text>
</comment>
<sequence length="144" mass="15507">MIILTALMLAAAPTHHGKAPAKPRPAATRVATVAPSEDWLRGLWVSDQDKGDQMEGCAAFTALFFQSDGHYLHGEAMGEWAVRNGQLVQQPTAYAEGGGDEEKAGEPVASKLVRLSEDRMRIVPALGPSTLYLRCPKPETPVAR</sequence>
<evidence type="ECO:0000313" key="2">
    <source>
        <dbReference type="Proteomes" id="UP001424459"/>
    </source>
</evidence>
<accession>A0ABP7TI25</accession>